<dbReference type="OrthoDB" id="2306477at2759"/>
<gene>
    <name evidence="1" type="ORF">EZS28_001918</name>
</gene>
<evidence type="ECO:0008006" key="3">
    <source>
        <dbReference type="Google" id="ProtNLM"/>
    </source>
</evidence>
<reference evidence="1 2" key="1">
    <citation type="submission" date="2019-03" db="EMBL/GenBank/DDBJ databases">
        <title>Single cell metagenomics reveals metabolic interactions within the superorganism composed of flagellate Streblomastix strix and complex community of Bacteroidetes bacteria on its surface.</title>
        <authorList>
            <person name="Treitli S.C."/>
            <person name="Kolisko M."/>
            <person name="Husnik F."/>
            <person name="Keeling P."/>
            <person name="Hampl V."/>
        </authorList>
    </citation>
    <scope>NUCLEOTIDE SEQUENCE [LARGE SCALE GENOMIC DNA]</scope>
    <source>
        <strain evidence="1">ST1C</strain>
    </source>
</reference>
<sequence length="186" mass="21217">MNYSTIVPLTGSVDVNGDTYTKTARSRTTILIDPIIKSGIYKFEILQLVQIHGVGIADESTVYGRGEGPEDGEEKKIVYQWQTGPMSNVRGGWVTGNKSFDSCSRIAVEVNMDSKPRTVTFFYDDVEQPNYCINIPAAIRFWVYIYYETSSFRITKLQKLSKPTAKHGYNSCAWEYGQKWYQKQAY</sequence>
<dbReference type="AlphaFoldDB" id="A0A5J4X5Q4"/>
<comment type="caution">
    <text evidence="1">The sequence shown here is derived from an EMBL/GenBank/DDBJ whole genome shotgun (WGS) entry which is preliminary data.</text>
</comment>
<name>A0A5J4X5Q4_9EUKA</name>
<dbReference type="Proteomes" id="UP000324800">
    <property type="component" value="Unassembled WGS sequence"/>
</dbReference>
<protein>
    <recommendedName>
        <fullName evidence="3">B30.2/SPRY domain-containing protein</fullName>
    </recommendedName>
</protein>
<dbReference type="EMBL" id="SNRW01000217">
    <property type="protein sequence ID" value="KAA6402550.1"/>
    <property type="molecule type" value="Genomic_DNA"/>
</dbReference>
<accession>A0A5J4X5Q4</accession>
<evidence type="ECO:0000313" key="2">
    <source>
        <dbReference type="Proteomes" id="UP000324800"/>
    </source>
</evidence>
<organism evidence="1 2">
    <name type="scientific">Streblomastix strix</name>
    <dbReference type="NCBI Taxonomy" id="222440"/>
    <lineage>
        <taxon>Eukaryota</taxon>
        <taxon>Metamonada</taxon>
        <taxon>Preaxostyla</taxon>
        <taxon>Oxymonadida</taxon>
        <taxon>Streblomastigidae</taxon>
        <taxon>Streblomastix</taxon>
    </lineage>
</organism>
<proteinExistence type="predicted"/>
<evidence type="ECO:0000313" key="1">
    <source>
        <dbReference type="EMBL" id="KAA6402550.1"/>
    </source>
</evidence>